<organism evidence="1 2">
    <name type="scientific">Syntrophorhabdus aromaticivorans</name>
    <dbReference type="NCBI Taxonomy" id="328301"/>
    <lineage>
        <taxon>Bacteria</taxon>
        <taxon>Pseudomonadati</taxon>
        <taxon>Thermodesulfobacteriota</taxon>
        <taxon>Syntrophorhabdia</taxon>
        <taxon>Syntrophorhabdales</taxon>
        <taxon>Syntrophorhabdaceae</taxon>
        <taxon>Syntrophorhabdus</taxon>
    </lineage>
</organism>
<evidence type="ECO:0000313" key="2">
    <source>
        <dbReference type="Proteomes" id="UP000777265"/>
    </source>
</evidence>
<dbReference type="EMBL" id="JAAYEE010000291">
    <property type="protein sequence ID" value="NLW36757.1"/>
    <property type="molecule type" value="Genomic_DNA"/>
</dbReference>
<protein>
    <submittedName>
        <fullName evidence="1">Uncharacterized protein</fullName>
    </submittedName>
</protein>
<name>A0A971M792_9BACT</name>
<dbReference type="Proteomes" id="UP000777265">
    <property type="component" value="Unassembled WGS sequence"/>
</dbReference>
<comment type="caution">
    <text evidence="1">The sequence shown here is derived from an EMBL/GenBank/DDBJ whole genome shotgun (WGS) entry which is preliminary data.</text>
</comment>
<reference evidence="1" key="2">
    <citation type="submission" date="2020-01" db="EMBL/GenBank/DDBJ databases">
        <authorList>
            <person name="Campanaro S."/>
        </authorList>
    </citation>
    <scope>NUCLEOTIDE SEQUENCE</scope>
    <source>
        <strain evidence="1">AS06rmzACSIP_7</strain>
    </source>
</reference>
<gene>
    <name evidence="1" type="ORF">GXY80_14970</name>
</gene>
<dbReference type="InterPro" id="IPR016024">
    <property type="entry name" value="ARM-type_fold"/>
</dbReference>
<dbReference type="Gene3D" id="1.25.10.10">
    <property type="entry name" value="Leucine-rich Repeat Variant"/>
    <property type="match status" value="1"/>
</dbReference>
<dbReference type="AlphaFoldDB" id="A0A971M792"/>
<sequence length="771" mass="88865">MQAKLEDVLKDKERELKLYQRFLDLKAFCEESIFPGIDLPLKSHAEALKGLMEAIIPDPKDRREEMFSGEIFVLLCVAYLHDTGFIKHYEWNHNREILNSDVIPDKGLFLNYEIGRHLNIPMSAMEIINAVIYSHSIKKIPLEWEIEEDGKKALIRNTRILVQIFDFCHVLLDAFDSGPNHLSLRRRGVVREVLQPRDAKVDIDAREGLIRVKYSAASPHNLHVMEKARSYVQSMFDFFKQQISGRLGFQYSDILWDITSDFHYSPDPWDGPRFSPWNEMETPRFNRWDEASLLLDTLFALGHATVVGDPGTGKTTVLKAFVMRELLSLASNVFYCEVWKNPVNEIRYAVSRKCGRFEYSDLDIISICRKLVKDGPCVFVIDSCERLANIEEREREKFERFVSFCLDQEDVYLVMCGDKGTFLDWCSPFPGFKVASIHEVKPIKGASVIEVYGEEKTVFNADGCYTPIECELMQASLDLERVLFDILAKVRDDGECRAVLAVMAEKKRQFLQRYALDDLFFETRVSRSWILSYLIFLKERDIVTESGYGGINYYALSNRCLRDPLYSVLKLDEFEEKGKVREALHDAVTREVFLEEKTLAMIEKWKDHMVFSREDIGWILGSLVVHSRDYSGFLEKAKTDGLGVDIHPILKLLYLDDAGKRKEAVKLLVESRDKRMVNPLLQHLRQEDVPEIKKLLIKGIGLVGKKGAFLAIINTLREIGDRQLQLKAIDFFYSMSDGKAEEFLVDIREYEKDPIVLTKIDSLLSILGVSG</sequence>
<dbReference type="InterPro" id="IPR027417">
    <property type="entry name" value="P-loop_NTPase"/>
</dbReference>
<dbReference type="InterPro" id="IPR011989">
    <property type="entry name" value="ARM-like"/>
</dbReference>
<dbReference type="SUPFAM" id="SSF48371">
    <property type="entry name" value="ARM repeat"/>
    <property type="match status" value="1"/>
</dbReference>
<reference evidence="1" key="1">
    <citation type="journal article" date="2020" name="Biotechnol. Biofuels">
        <title>New insights from the biogas microbiome by comprehensive genome-resolved metagenomics of nearly 1600 species originating from multiple anaerobic digesters.</title>
        <authorList>
            <person name="Campanaro S."/>
            <person name="Treu L."/>
            <person name="Rodriguez-R L.M."/>
            <person name="Kovalovszki A."/>
            <person name="Ziels R.M."/>
            <person name="Maus I."/>
            <person name="Zhu X."/>
            <person name="Kougias P.G."/>
            <person name="Basile A."/>
            <person name="Luo G."/>
            <person name="Schluter A."/>
            <person name="Konstantinidis K.T."/>
            <person name="Angelidaki I."/>
        </authorList>
    </citation>
    <scope>NUCLEOTIDE SEQUENCE</scope>
    <source>
        <strain evidence="1">AS06rmzACSIP_7</strain>
    </source>
</reference>
<evidence type="ECO:0000313" key="1">
    <source>
        <dbReference type="EMBL" id="NLW36757.1"/>
    </source>
</evidence>
<accession>A0A971M792</accession>
<dbReference type="SUPFAM" id="SSF52540">
    <property type="entry name" value="P-loop containing nucleoside triphosphate hydrolases"/>
    <property type="match status" value="1"/>
</dbReference>
<proteinExistence type="predicted"/>